<keyword evidence="1" id="KW-0472">Membrane</keyword>
<organism evidence="2 3">
    <name type="scientific">Channa striata</name>
    <name type="common">Snakehead murrel</name>
    <name type="synonym">Ophicephalus striatus</name>
    <dbReference type="NCBI Taxonomy" id="64152"/>
    <lineage>
        <taxon>Eukaryota</taxon>
        <taxon>Metazoa</taxon>
        <taxon>Chordata</taxon>
        <taxon>Craniata</taxon>
        <taxon>Vertebrata</taxon>
        <taxon>Euteleostomi</taxon>
        <taxon>Actinopterygii</taxon>
        <taxon>Neopterygii</taxon>
        <taxon>Teleostei</taxon>
        <taxon>Neoteleostei</taxon>
        <taxon>Acanthomorphata</taxon>
        <taxon>Anabantaria</taxon>
        <taxon>Anabantiformes</taxon>
        <taxon>Channoidei</taxon>
        <taxon>Channidae</taxon>
        <taxon>Channa</taxon>
    </lineage>
</organism>
<sequence length="177" mass="19388">MEVKSESKPEKPPVLLILGLVCGLALISVLLICWFQKKKVVTHFRSNQPQTTNQNSAADQRLSREESQIYSTLVHGDVCIYETLRRPRATGNDEPAGGYSEVTSLPSHLKGGDDDSDACVYESPKHCRATGNDEPARDYCGVITLRSHVVDVHNSSTDDTDGSSDYCNVIPYSTTGL</sequence>
<reference evidence="2" key="1">
    <citation type="submission" date="2023-07" db="EMBL/GenBank/DDBJ databases">
        <title>Chromosome-level Genome Assembly of Striped Snakehead (Channa striata).</title>
        <authorList>
            <person name="Liu H."/>
        </authorList>
    </citation>
    <scope>NUCLEOTIDE SEQUENCE</scope>
    <source>
        <strain evidence="2">Gz</strain>
        <tissue evidence="2">Muscle</tissue>
    </source>
</reference>
<protein>
    <submittedName>
        <fullName evidence="2">Uncharacterized protein</fullName>
    </submittedName>
</protein>
<evidence type="ECO:0000313" key="2">
    <source>
        <dbReference type="EMBL" id="KAK2863261.1"/>
    </source>
</evidence>
<evidence type="ECO:0000313" key="3">
    <source>
        <dbReference type="Proteomes" id="UP001187415"/>
    </source>
</evidence>
<name>A0AA88NTE0_CHASR</name>
<dbReference type="AlphaFoldDB" id="A0AA88NTE0"/>
<dbReference type="Proteomes" id="UP001187415">
    <property type="component" value="Unassembled WGS sequence"/>
</dbReference>
<comment type="caution">
    <text evidence="2">The sequence shown here is derived from an EMBL/GenBank/DDBJ whole genome shotgun (WGS) entry which is preliminary data.</text>
</comment>
<keyword evidence="1" id="KW-0812">Transmembrane</keyword>
<accession>A0AA88NTE0</accession>
<proteinExistence type="predicted"/>
<keyword evidence="3" id="KW-1185">Reference proteome</keyword>
<feature type="transmembrane region" description="Helical" evidence="1">
    <location>
        <begin position="14"/>
        <end position="35"/>
    </location>
</feature>
<evidence type="ECO:0000256" key="1">
    <source>
        <dbReference type="SAM" id="Phobius"/>
    </source>
</evidence>
<keyword evidence="1" id="KW-1133">Transmembrane helix</keyword>
<dbReference type="EMBL" id="JAUPFM010000001">
    <property type="protein sequence ID" value="KAK2863261.1"/>
    <property type="molecule type" value="Genomic_DNA"/>
</dbReference>
<gene>
    <name evidence="2" type="ORF">Q5P01_002794</name>
</gene>